<keyword evidence="4 8" id="KW-0812">Transmembrane</keyword>
<dbReference type="InterPro" id="IPR022249">
    <property type="entry name" value="DUF3772"/>
</dbReference>
<evidence type="ECO:0000256" key="3">
    <source>
        <dbReference type="ARBA" id="ARBA00022475"/>
    </source>
</evidence>
<evidence type="ECO:0000256" key="1">
    <source>
        <dbReference type="ARBA" id="ARBA00004651"/>
    </source>
</evidence>
<accession>A0A926NXQ9</accession>
<feature type="transmembrane region" description="Helical" evidence="8">
    <location>
        <begin position="431"/>
        <end position="451"/>
    </location>
</feature>
<evidence type="ECO:0000256" key="9">
    <source>
        <dbReference type="SAM" id="SignalP"/>
    </source>
</evidence>
<feature type="transmembrane region" description="Helical" evidence="8">
    <location>
        <begin position="353"/>
        <end position="373"/>
    </location>
</feature>
<organism evidence="13 14">
    <name type="scientific">Roseibium aggregatum</name>
    <dbReference type="NCBI Taxonomy" id="187304"/>
    <lineage>
        <taxon>Bacteria</taxon>
        <taxon>Pseudomonadati</taxon>
        <taxon>Pseudomonadota</taxon>
        <taxon>Alphaproteobacteria</taxon>
        <taxon>Hyphomicrobiales</taxon>
        <taxon>Stappiaceae</taxon>
        <taxon>Roseibium</taxon>
    </lineage>
</organism>
<dbReference type="Gene3D" id="1.10.287.1260">
    <property type="match status" value="1"/>
</dbReference>
<feature type="transmembrane region" description="Helical" evidence="8">
    <location>
        <begin position="589"/>
        <end position="612"/>
    </location>
</feature>
<feature type="transmembrane region" description="Helical" evidence="8">
    <location>
        <begin position="618"/>
        <end position="647"/>
    </location>
</feature>
<dbReference type="InterPro" id="IPR011066">
    <property type="entry name" value="MscS_channel_C_sf"/>
</dbReference>
<comment type="similarity">
    <text evidence="2">Belongs to the MscS (TC 1.A.23) family.</text>
</comment>
<dbReference type="PROSITE" id="PS01246">
    <property type="entry name" value="UPF0003"/>
    <property type="match status" value="1"/>
</dbReference>
<comment type="caution">
    <text evidence="13">The sequence shown here is derived from an EMBL/GenBank/DDBJ whole genome shotgun (WGS) entry which is preliminary data.</text>
</comment>
<feature type="transmembrane region" description="Helical" evidence="8">
    <location>
        <begin position="500"/>
        <end position="524"/>
    </location>
</feature>
<evidence type="ECO:0000256" key="5">
    <source>
        <dbReference type="ARBA" id="ARBA00022989"/>
    </source>
</evidence>
<evidence type="ECO:0000256" key="4">
    <source>
        <dbReference type="ARBA" id="ARBA00022692"/>
    </source>
</evidence>
<reference evidence="13" key="1">
    <citation type="submission" date="2020-05" db="EMBL/GenBank/DDBJ databases">
        <title>Identification of trans-AT polyketide cluster in two marine bacteria, producers of a novel glutaramide-containing polyketide sesbanimide D and analogs.</title>
        <authorList>
            <person name="Kacar D."/>
            <person name="Rodriguez P."/>
            <person name="Canedo L."/>
            <person name="Gonzalez E."/>
            <person name="Galan B."/>
            <person name="De La Calle F."/>
            <person name="Garcia J.L."/>
        </authorList>
    </citation>
    <scope>NUCLEOTIDE SEQUENCE</scope>
    <source>
        <strain evidence="13">PHM038</strain>
    </source>
</reference>
<feature type="transmembrane region" description="Helical" evidence="8">
    <location>
        <begin position="233"/>
        <end position="251"/>
    </location>
</feature>
<keyword evidence="9" id="KW-0732">Signal</keyword>
<gene>
    <name evidence="13" type="ORF">HK439_07055</name>
</gene>
<evidence type="ECO:0000313" key="13">
    <source>
        <dbReference type="EMBL" id="MBD1546015.1"/>
    </source>
</evidence>
<keyword evidence="3" id="KW-1003">Cell membrane</keyword>
<dbReference type="EMBL" id="JABFCZ010000006">
    <property type="protein sequence ID" value="MBD1546015.1"/>
    <property type="molecule type" value="Genomic_DNA"/>
</dbReference>
<evidence type="ECO:0000259" key="11">
    <source>
        <dbReference type="Pfam" id="PF12607"/>
    </source>
</evidence>
<dbReference type="AlphaFoldDB" id="A0A926NXQ9"/>
<evidence type="ECO:0000313" key="14">
    <source>
        <dbReference type="Proteomes" id="UP000598467"/>
    </source>
</evidence>
<feature type="compositionally biased region" description="Low complexity" evidence="7">
    <location>
        <begin position="40"/>
        <end position="59"/>
    </location>
</feature>
<dbReference type="SUPFAM" id="SSF50182">
    <property type="entry name" value="Sm-like ribonucleoproteins"/>
    <property type="match status" value="1"/>
</dbReference>
<feature type="transmembrane region" description="Helical" evidence="8">
    <location>
        <begin position="385"/>
        <end position="410"/>
    </location>
</feature>
<feature type="region of interest" description="Disordered" evidence="7">
    <location>
        <begin position="30"/>
        <end position="72"/>
    </location>
</feature>
<dbReference type="SUPFAM" id="SSF82861">
    <property type="entry name" value="Mechanosensitive channel protein MscS (YggB), transmembrane region"/>
    <property type="match status" value="1"/>
</dbReference>
<dbReference type="RefSeq" id="WP_190290682.1">
    <property type="nucleotide sequence ID" value="NZ_JABFCZ010000006.1"/>
</dbReference>
<feature type="domain" description="DUF3772" evidence="11">
    <location>
        <begin position="168"/>
        <end position="220"/>
    </location>
</feature>
<evidence type="ECO:0000259" key="10">
    <source>
        <dbReference type="Pfam" id="PF00924"/>
    </source>
</evidence>
<dbReference type="Gene3D" id="2.30.30.60">
    <property type="match status" value="1"/>
</dbReference>
<feature type="signal peptide" evidence="9">
    <location>
        <begin position="1"/>
        <end position="20"/>
    </location>
</feature>
<dbReference type="Pfam" id="PF12607">
    <property type="entry name" value="DUF3772"/>
    <property type="match status" value="1"/>
</dbReference>
<feature type="transmembrane region" description="Helical" evidence="8">
    <location>
        <begin position="463"/>
        <end position="488"/>
    </location>
</feature>
<feature type="transmembrane region" description="Helical" evidence="8">
    <location>
        <begin position="544"/>
        <end position="568"/>
    </location>
</feature>
<protein>
    <submittedName>
        <fullName evidence="13">Mechanosensitive ion channel family protein</fullName>
    </submittedName>
</protein>
<dbReference type="GO" id="GO:0005886">
    <property type="term" value="C:plasma membrane"/>
    <property type="evidence" value="ECO:0007669"/>
    <property type="project" value="UniProtKB-SubCell"/>
</dbReference>
<feature type="transmembrane region" description="Helical" evidence="8">
    <location>
        <begin position="310"/>
        <end position="333"/>
    </location>
</feature>
<feature type="domain" description="Mechanosensitive ion channel MscS C-terminal" evidence="12">
    <location>
        <begin position="709"/>
        <end position="791"/>
    </location>
</feature>
<evidence type="ECO:0000256" key="7">
    <source>
        <dbReference type="SAM" id="MobiDB-lite"/>
    </source>
</evidence>
<evidence type="ECO:0000259" key="12">
    <source>
        <dbReference type="Pfam" id="PF21082"/>
    </source>
</evidence>
<evidence type="ECO:0000256" key="2">
    <source>
        <dbReference type="ARBA" id="ARBA00008017"/>
    </source>
</evidence>
<dbReference type="InterPro" id="IPR023408">
    <property type="entry name" value="MscS_beta-dom_sf"/>
</dbReference>
<evidence type="ECO:0000256" key="6">
    <source>
        <dbReference type="ARBA" id="ARBA00023136"/>
    </source>
</evidence>
<proteinExistence type="inferred from homology"/>
<dbReference type="InterPro" id="IPR006686">
    <property type="entry name" value="MscS_channel_CS"/>
</dbReference>
<dbReference type="InterPro" id="IPR049278">
    <property type="entry name" value="MS_channel_C"/>
</dbReference>
<feature type="domain" description="Mechanosensitive ion channel MscS" evidence="10">
    <location>
        <begin position="635"/>
        <end position="700"/>
    </location>
</feature>
<dbReference type="Pfam" id="PF21082">
    <property type="entry name" value="MS_channel_3rd"/>
    <property type="match status" value="1"/>
</dbReference>
<sequence>MSRQWAGLLLVSLFIGLAVAPVGRAVAQTAATEETGAPQAAPSETATPATSTPESAAPEIPSSDTVPPAEDQNPAVAWNRTADRAEQILAKAAASNGILEQLRSELADQRAQAFAVAEAGSITAQSLKAQLDALGPAPKEGETEPAFLAEKRATLEKALSAAREPVVAARQAYSRADVLIAAIDSLIRQRFADRLFQRDPSPLNPAHWLKAASELGAFAEKVREEIKIDTSPFALGLAAALTLAGLAILALQRRIFRRFETLSRTHGLTLHAQAYGALAVTLRFFVPAVAAFLIVFAFRTLQPASFSARFIIAITVLWPILIVTFYWLGHVIFAPSAPQRRVLEIDDRQAARAVRLCVALGFVLVAEGFVEAAGKGYVFSPETQAVATAVVVLAGSIFLWRLATILIGSGQNGSAENGEEEEDTGLDFPRYIGRFIEVAAVAAVLAVAVGYVEFARQALVPSILSLGVFGFAITAHRVVMIVLAPVLSRSPQLGAVLQSFLPLTTGLTLMLAMAPLLALIWGARPSDISEVWTLLSQGVEIGNTRISVGVLFVLLIVFAVGLFITQWLQRVIRSSVLPKTRLDTGGKNAIVTGTGYIGVVLSALIAFSVAGLDLSSLAFVAGALSVGIGFGLQAIVSNFVSGIILLVERPIKVGDWIEVGGHSGIVRKIAVRATRVETFDRHEVIVPNSDIVTGAVTNMTLSSKTGRVIVPVGVAYGSDLEKTRQILMKAAEDNPMVMAYPAPYVLFMGLGDSSLDFELRGYLYDVNNILIARSDLLFTIYAALNEAEIEIPFPQRDLHLRGAEDVVKAIAALAKEDGKEKS</sequence>
<dbReference type="InterPro" id="IPR010920">
    <property type="entry name" value="LSM_dom_sf"/>
</dbReference>
<feature type="chain" id="PRO_5037277890" evidence="9">
    <location>
        <begin position="21"/>
        <end position="822"/>
    </location>
</feature>
<dbReference type="Proteomes" id="UP000598467">
    <property type="component" value="Unassembled WGS sequence"/>
</dbReference>
<feature type="transmembrane region" description="Helical" evidence="8">
    <location>
        <begin position="272"/>
        <end position="298"/>
    </location>
</feature>
<dbReference type="Gene3D" id="3.30.70.100">
    <property type="match status" value="1"/>
</dbReference>
<keyword evidence="5 8" id="KW-1133">Transmembrane helix</keyword>
<keyword evidence="6 8" id="KW-0472">Membrane</keyword>
<dbReference type="SUPFAM" id="SSF82689">
    <property type="entry name" value="Mechanosensitive channel protein MscS (YggB), C-terminal domain"/>
    <property type="match status" value="1"/>
</dbReference>
<dbReference type="InterPro" id="IPR052702">
    <property type="entry name" value="MscS-like_channel"/>
</dbReference>
<dbReference type="InterPro" id="IPR006685">
    <property type="entry name" value="MscS_channel_2nd"/>
</dbReference>
<comment type="subcellular location">
    <subcellularLocation>
        <location evidence="1">Cell membrane</location>
        <topology evidence="1">Multi-pass membrane protein</topology>
    </subcellularLocation>
</comment>
<dbReference type="PANTHER" id="PTHR30347:SF1">
    <property type="entry name" value="MECHANOSENSITIVE CHANNEL MSCK"/>
    <property type="match status" value="1"/>
</dbReference>
<dbReference type="Pfam" id="PF00924">
    <property type="entry name" value="MS_channel_2nd"/>
    <property type="match status" value="1"/>
</dbReference>
<name>A0A926NXQ9_9HYPH</name>
<evidence type="ECO:0000256" key="8">
    <source>
        <dbReference type="SAM" id="Phobius"/>
    </source>
</evidence>
<dbReference type="InterPro" id="IPR011014">
    <property type="entry name" value="MscS_channel_TM-2"/>
</dbReference>
<dbReference type="GO" id="GO:0008381">
    <property type="term" value="F:mechanosensitive monoatomic ion channel activity"/>
    <property type="evidence" value="ECO:0007669"/>
    <property type="project" value="UniProtKB-ARBA"/>
</dbReference>
<dbReference type="PANTHER" id="PTHR30347">
    <property type="entry name" value="POTASSIUM CHANNEL RELATED"/>
    <property type="match status" value="1"/>
</dbReference>